<evidence type="ECO:0000313" key="1">
    <source>
        <dbReference type="EMBL" id="SVA80866.1"/>
    </source>
</evidence>
<dbReference type="AlphaFoldDB" id="A0A381YUZ0"/>
<organism evidence="1">
    <name type="scientific">marine metagenome</name>
    <dbReference type="NCBI Taxonomy" id="408172"/>
    <lineage>
        <taxon>unclassified sequences</taxon>
        <taxon>metagenomes</taxon>
        <taxon>ecological metagenomes</taxon>
    </lineage>
</organism>
<gene>
    <name evidence="1" type="ORF">METZ01_LOCUS133720</name>
</gene>
<evidence type="ECO:0008006" key="2">
    <source>
        <dbReference type="Google" id="ProtNLM"/>
    </source>
</evidence>
<dbReference type="EMBL" id="UINC01019134">
    <property type="protein sequence ID" value="SVA80866.1"/>
    <property type="molecule type" value="Genomic_DNA"/>
</dbReference>
<accession>A0A381YUZ0</accession>
<protein>
    <recommendedName>
        <fullName evidence="2">Nucleotide-diphospho-sugar transferase domain-containing protein</fullName>
    </recommendedName>
</protein>
<name>A0A381YUZ0_9ZZZZ</name>
<reference evidence="1" key="1">
    <citation type="submission" date="2018-05" db="EMBL/GenBank/DDBJ databases">
        <authorList>
            <person name="Lanie J.A."/>
            <person name="Ng W.-L."/>
            <person name="Kazmierczak K.M."/>
            <person name="Andrzejewski T.M."/>
            <person name="Davidsen T.M."/>
            <person name="Wayne K.J."/>
            <person name="Tettelin H."/>
            <person name="Glass J.I."/>
            <person name="Rusch D."/>
            <person name="Podicherti R."/>
            <person name="Tsui H.-C.T."/>
            <person name="Winkler M.E."/>
        </authorList>
    </citation>
    <scope>NUCLEOTIDE SEQUENCE</scope>
</reference>
<dbReference type="InterPro" id="IPR029044">
    <property type="entry name" value="Nucleotide-diphossugar_trans"/>
</dbReference>
<proteinExistence type="predicted"/>
<dbReference type="SUPFAM" id="SSF53448">
    <property type="entry name" value="Nucleotide-diphospho-sugar transferases"/>
    <property type="match status" value="1"/>
</dbReference>
<sequence>MVTTFHKEGLDLYGQRFLHSFEKHVDKKVDLLVYAEDCQPEVDDPVQIHILDAKQELPKLNRFKDKWKDVPKANGQCPFPERRPKDYHKEFKWHAIRFANKVYAVFDACERNAGWCIWIDADTYVHSNWKFEQLQELLPNDKWITYVGRGKGSQTWPECGFYGLNLNNQTCKDFLKEFERYYEDANNGIFTLEEWHDSYVFGTILDKFKKNNPNVLDYSEGIYNKTAKTGGGGHPLINSKLGRYIDHMKGGRKQIGKSLTKDLLVPRQESYWNNEV</sequence>